<dbReference type="CDD" id="cd00051">
    <property type="entry name" value="EFh"/>
    <property type="match status" value="2"/>
</dbReference>
<dbReference type="InterPro" id="IPR002048">
    <property type="entry name" value="EF_hand_dom"/>
</dbReference>
<evidence type="ECO:0000313" key="7">
    <source>
        <dbReference type="Proteomes" id="UP001396334"/>
    </source>
</evidence>
<keyword evidence="2" id="KW-0677">Repeat</keyword>
<sequence length="324" mass="35890">MKLINKLSPKRLFRSTKKDGHTVSKFDPSSFSSGSATSSSSESVSSVHKGIQHPSSATTDTGTPTSVLPEASGGWSSFPTDFYLELCQAFKTVDKDNDGVITRNELEALLSKFARQPPSQEEISSTLSEADRDGDGCISLEAFVSKVAGSACDEPACEPELRETFDIFDTDHDGRITAEELMAFYREKIGDERCTLEDCRLMIASVDNNGDGFVSFEDFSRMMGVAEMITNQTGENKLSIKDLQQKIDFLSSRVVSDDTLGELLEANWLKNGDQNTSIFIKFSNQRRHKTRILNLVIDEEEAKIHTVVMEYFSSLFATSGTLYQ</sequence>
<proteinExistence type="predicted"/>
<feature type="domain" description="EF-hand" evidence="5">
    <location>
        <begin position="156"/>
        <end position="191"/>
    </location>
</feature>
<feature type="domain" description="EF-hand" evidence="5">
    <location>
        <begin position="118"/>
        <end position="153"/>
    </location>
</feature>
<dbReference type="PROSITE" id="PS50222">
    <property type="entry name" value="EF_HAND_2"/>
    <property type="match status" value="4"/>
</dbReference>
<dbReference type="PANTHER" id="PTHR10891">
    <property type="entry name" value="EF-HAND CALCIUM-BINDING DOMAIN CONTAINING PROTEIN"/>
    <property type="match status" value="1"/>
</dbReference>
<dbReference type="PROSITE" id="PS00018">
    <property type="entry name" value="EF_HAND_1"/>
    <property type="match status" value="3"/>
</dbReference>
<dbReference type="InterPro" id="IPR011992">
    <property type="entry name" value="EF-hand-dom_pair"/>
</dbReference>
<evidence type="ECO:0000259" key="5">
    <source>
        <dbReference type="PROSITE" id="PS50222"/>
    </source>
</evidence>
<feature type="compositionally biased region" description="Low complexity" evidence="4">
    <location>
        <begin position="29"/>
        <end position="46"/>
    </location>
</feature>
<name>A0ABR2QYI3_9ROSI</name>
<comment type="caution">
    <text evidence="6">The sequence shown here is derived from an EMBL/GenBank/DDBJ whole genome shotgun (WGS) entry which is preliminary data.</text>
</comment>
<dbReference type="Proteomes" id="UP001396334">
    <property type="component" value="Unassembled WGS sequence"/>
</dbReference>
<dbReference type="InterPro" id="IPR018247">
    <property type="entry name" value="EF_Hand_1_Ca_BS"/>
</dbReference>
<gene>
    <name evidence="6" type="ORF">V6N11_043181</name>
</gene>
<organism evidence="6 7">
    <name type="scientific">Hibiscus sabdariffa</name>
    <name type="common">roselle</name>
    <dbReference type="NCBI Taxonomy" id="183260"/>
    <lineage>
        <taxon>Eukaryota</taxon>
        <taxon>Viridiplantae</taxon>
        <taxon>Streptophyta</taxon>
        <taxon>Embryophyta</taxon>
        <taxon>Tracheophyta</taxon>
        <taxon>Spermatophyta</taxon>
        <taxon>Magnoliopsida</taxon>
        <taxon>eudicotyledons</taxon>
        <taxon>Gunneridae</taxon>
        <taxon>Pentapetalae</taxon>
        <taxon>rosids</taxon>
        <taxon>malvids</taxon>
        <taxon>Malvales</taxon>
        <taxon>Malvaceae</taxon>
        <taxon>Malvoideae</taxon>
        <taxon>Hibiscus</taxon>
    </lineage>
</organism>
<dbReference type="InterPro" id="IPR039647">
    <property type="entry name" value="EF_hand_pair_protein_CML-like"/>
</dbReference>
<protein>
    <recommendedName>
        <fullName evidence="5">EF-hand domain-containing protein</fullName>
    </recommendedName>
</protein>
<evidence type="ECO:0000256" key="2">
    <source>
        <dbReference type="ARBA" id="ARBA00022737"/>
    </source>
</evidence>
<feature type="domain" description="EF-hand" evidence="5">
    <location>
        <begin position="81"/>
        <end position="116"/>
    </location>
</feature>
<feature type="region of interest" description="Disordered" evidence="4">
    <location>
        <begin position="1"/>
        <end position="71"/>
    </location>
</feature>
<reference evidence="6 7" key="1">
    <citation type="journal article" date="2024" name="G3 (Bethesda)">
        <title>Genome assembly of Hibiscus sabdariffa L. provides insights into metabolisms of medicinal natural products.</title>
        <authorList>
            <person name="Kim T."/>
        </authorList>
    </citation>
    <scope>NUCLEOTIDE SEQUENCE [LARGE SCALE GENOMIC DNA]</scope>
    <source>
        <strain evidence="6">TK-2024</strain>
        <tissue evidence="6">Old leaves</tissue>
    </source>
</reference>
<dbReference type="Gene3D" id="1.10.238.10">
    <property type="entry name" value="EF-hand"/>
    <property type="match status" value="2"/>
</dbReference>
<evidence type="ECO:0000256" key="1">
    <source>
        <dbReference type="ARBA" id="ARBA00022723"/>
    </source>
</evidence>
<evidence type="ECO:0000256" key="3">
    <source>
        <dbReference type="ARBA" id="ARBA00022837"/>
    </source>
</evidence>
<dbReference type="SMART" id="SM00054">
    <property type="entry name" value="EFh"/>
    <property type="match status" value="4"/>
</dbReference>
<keyword evidence="7" id="KW-1185">Reference proteome</keyword>
<keyword evidence="1" id="KW-0479">Metal-binding</keyword>
<dbReference type="SUPFAM" id="SSF47473">
    <property type="entry name" value="EF-hand"/>
    <property type="match status" value="1"/>
</dbReference>
<feature type="domain" description="EF-hand" evidence="5">
    <location>
        <begin position="194"/>
        <end position="229"/>
    </location>
</feature>
<keyword evidence="3" id="KW-0106">Calcium</keyword>
<dbReference type="EMBL" id="JBBPBN010000030">
    <property type="protein sequence ID" value="KAK9005761.1"/>
    <property type="molecule type" value="Genomic_DNA"/>
</dbReference>
<evidence type="ECO:0000313" key="6">
    <source>
        <dbReference type="EMBL" id="KAK9005761.1"/>
    </source>
</evidence>
<accession>A0ABR2QYI3</accession>
<evidence type="ECO:0000256" key="4">
    <source>
        <dbReference type="SAM" id="MobiDB-lite"/>
    </source>
</evidence>
<feature type="compositionally biased region" description="Polar residues" evidence="4">
    <location>
        <begin position="53"/>
        <end position="66"/>
    </location>
</feature>
<dbReference type="Pfam" id="PF13499">
    <property type="entry name" value="EF-hand_7"/>
    <property type="match status" value="2"/>
</dbReference>